<organism evidence="1 2">
    <name type="scientific">Dentiscutata erythropus</name>
    <dbReference type="NCBI Taxonomy" id="1348616"/>
    <lineage>
        <taxon>Eukaryota</taxon>
        <taxon>Fungi</taxon>
        <taxon>Fungi incertae sedis</taxon>
        <taxon>Mucoromycota</taxon>
        <taxon>Glomeromycotina</taxon>
        <taxon>Glomeromycetes</taxon>
        <taxon>Diversisporales</taxon>
        <taxon>Gigasporaceae</taxon>
        <taxon>Dentiscutata</taxon>
    </lineage>
</organism>
<dbReference type="Proteomes" id="UP000789405">
    <property type="component" value="Unassembled WGS sequence"/>
</dbReference>
<sequence length="46" mass="5347">MNIEMENELAIKQFFDIGMLKRNQKDTIKNNSVVNSQRSTNSTNED</sequence>
<evidence type="ECO:0000313" key="2">
    <source>
        <dbReference type="Proteomes" id="UP000789405"/>
    </source>
</evidence>
<gene>
    <name evidence="1" type="ORF">DERYTH_LOCUS16753</name>
</gene>
<comment type="caution">
    <text evidence="1">The sequence shown here is derived from an EMBL/GenBank/DDBJ whole genome shotgun (WGS) entry which is preliminary data.</text>
</comment>
<accession>A0A9N9ITR5</accession>
<dbReference type="EMBL" id="CAJVPY010015007">
    <property type="protein sequence ID" value="CAG8749464.1"/>
    <property type="molecule type" value="Genomic_DNA"/>
</dbReference>
<dbReference type="OrthoDB" id="2389101at2759"/>
<keyword evidence="2" id="KW-1185">Reference proteome</keyword>
<protein>
    <submittedName>
        <fullName evidence="1">19992_t:CDS:1</fullName>
    </submittedName>
</protein>
<dbReference type="AlphaFoldDB" id="A0A9N9ITR5"/>
<name>A0A9N9ITR5_9GLOM</name>
<evidence type="ECO:0000313" key="1">
    <source>
        <dbReference type="EMBL" id="CAG8749464.1"/>
    </source>
</evidence>
<feature type="non-terminal residue" evidence="1">
    <location>
        <position position="46"/>
    </location>
</feature>
<proteinExistence type="predicted"/>
<reference evidence="1" key="1">
    <citation type="submission" date="2021-06" db="EMBL/GenBank/DDBJ databases">
        <authorList>
            <person name="Kallberg Y."/>
            <person name="Tangrot J."/>
            <person name="Rosling A."/>
        </authorList>
    </citation>
    <scope>NUCLEOTIDE SEQUENCE</scope>
    <source>
        <strain evidence="1">MA453B</strain>
    </source>
</reference>